<dbReference type="InterPro" id="IPR011990">
    <property type="entry name" value="TPR-like_helical_dom_sf"/>
</dbReference>
<dbReference type="Proteomes" id="UP000274909">
    <property type="component" value="Unassembled WGS sequence"/>
</dbReference>
<proteinExistence type="predicted"/>
<accession>A0A433JQ97</accession>
<evidence type="ECO:0000313" key="3">
    <source>
        <dbReference type="Proteomes" id="UP000274909"/>
    </source>
</evidence>
<keyword evidence="3" id="KW-1185">Reference proteome</keyword>
<comment type="caution">
    <text evidence="2">The sequence shown here is derived from an EMBL/GenBank/DDBJ whole genome shotgun (WGS) entry which is preliminary data.</text>
</comment>
<evidence type="ECO:0000256" key="1">
    <source>
        <dbReference type="SAM" id="MobiDB-lite"/>
    </source>
</evidence>
<name>A0A433JQ97_9MICO</name>
<dbReference type="SUPFAM" id="SSF48452">
    <property type="entry name" value="TPR-like"/>
    <property type="match status" value="1"/>
</dbReference>
<evidence type="ECO:0000313" key="2">
    <source>
        <dbReference type="EMBL" id="RUQ98281.1"/>
    </source>
</evidence>
<dbReference type="AlphaFoldDB" id="A0A433JQ97"/>
<organism evidence="2 3">
    <name type="scientific">Labedella endophytica</name>
    <dbReference type="NCBI Taxonomy" id="1523160"/>
    <lineage>
        <taxon>Bacteria</taxon>
        <taxon>Bacillati</taxon>
        <taxon>Actinomycetota</taxon>
        <taxon>Actinomycetes</taxon>
        <taxon>Micrococcales</taxon>
        <taxon>Microbacteriaceae</taxon>
        <taxon>Labedella</taxon>
    </lineage>
</organism>
<dbReference type="RefSeq" id="WP_127051135.1">
    <property type="nucleotide sequence ID" value="NZ_RZGZ01000004.1"/>
</dbReference>
<dbReference type="EMBL" id="RZGZ01000004">
    <property type="protein sequence ID" value="RUQ98281.1"/>
    <property type="molecule type" value="Genomic_DNA"/>
</dbReference>
<gene>
    <name evidence="2" type="ORF">ELQ94_14855</name>
</gene>
<sequence>MSQPEGFERRGIGRERIDPEDLERTAIEHDRDLAWGLYDAQPQHPQIPRLTQSVLAREPRFTGMIILLALHRQACGEIDEARRLLHELVGRRDRQYPGAIRKLRDLESSQSKYAESLRLGRIVLGEDPEADWMDRMEVASASAYVVDPETSWRLLDEAVEFCARTDPDRYAGALGQRATRFLITGAPPQRFLTAAEEAVRADPTEPIIATALAYAYLFDYRPYEAADILGRVLREDPTDEVAQGGMIMARAFIDPLEGTEYTLDDIRGMGMGEVAWRLLRDSLFETGMDEALLALDAVLPDDLSRSLRPALDREEARASGGDGRLLAWHDGQQPGTGHLWGTGEPFRLLTGDEVRTMDEAIEADPEAWTQWDADGEYYTQLFTDDAGGYFIEGTAGRLYRRRPDQDDVEIAPSLTDWLWDRVVAFGGGDPRPGRTTPTS</sequence>
<dbReference type="Gene3D" id="1.25.40.10">
    <property type="entry name" value="Tetratricopeptide repeat domain"/>
    <property type="match status" value="1"/>
</dbReference>
<reference evidence="2 3" key="1">
    <citation type="submission" date="2018-12" db="EMBL/GenBank/DDBJ databases">
        <authorList>
            <person name="Li F."/>
        </authorList>
    </citation>
    <scope>NUCLEOTIDE SEQUENCE [LARGE SCALE GENOMIC DNA]</scope>
    <source>
        <strain evidence="2 3">EGI 6500705</strain>
    </source>
</reference>
<dbReference type="OrthoDB" id="3637137at2"/>
<feature type="region of interest" description="Disordered" evidence="1">
    <location>
        <begin position="1"/>
        <end position="23"/>
    </location>
</feature>
<protein>
    <submittedName>
        <fullName evidence="2">Tetratricopeptide repeat protein</fullName>
    </submittedName>
</protein>